<comment type="caution">
    <text evidence="2">The sequence shown here is derived from an EMBL/GenBank/DDBJ whole genome shotgun (WGS) entry which is preliminary data.</text>
</comment>
<protein>
    <recommendedName>
        <fullName evidence="4">DUF1538 domain-containing protein</fullName>
    </recommendedName>
</protein>
<feature type="transmembrane region" description="Helical" evidence="1">
    <location>
        <begin position="299"/>
        <end position="320"/>
    </location>
</feature>
<evidence type="ECO:0000256" key="1">
    <source>
        <dbReference type="SAM" id="Phobius"/>
    </source>
</evidence>
<keyword evidence="1" id="KW-0812">Transmembrane</keyword>
<keyword evidence="1" id="KW-0472">Membrane</keyword>
<keyword evidence="3" id="KW-1185">Reference proteome</keyword>
<keyword evidence="1" id="KW-1133">Transmembrane helix</keyword>
<sequence length="502" mass="53342">MGLGSLFRVIRELLHEAARDLAPTLIVVVLFQVFFIQRMPDNPAALIGGFSVVLLGLALFVKGLDAAIFPAGETMAFDFARRGSFLWLVFFAFFVSFASVAAEPALMAVAYKAEAVSGGSMGALTLRMVAALGVGIAVVVGVWRIVLGHSIGNYLIPGYLLVIVLTVFSPPQLVGLAFDSGGVVASTVTAPLLTALGVGLATSIRGRNPLLDGFGLIAFGALAPMIIIQLYGILFFVPAAAGTSVVMMPSDDQHQYAALEMLIDFGIMVRNLLPIIAVVLFSSFVILRRPLADPRGLAVGMVLVAVGLFMFDEGLQVGLFPLGDEMTRGLMRDGVPMWAVYLYGFLIGFATTMAEPALIALSIKADEVSLGQLKGFWLRFLVSVGVGIGIVIGCARIIDGTNIAYWLIPGYLLVLAMTRFAPDFIVPIAYDCGGVTTSTVTVPLVTALGVGLAERTPGRDPMIDGFGLIAFASLLPMIIVMSYGMLANWWLRSRKPVKEIGP</sequence>
<accession>A0A080M8N8</accession>
<feature type="transmembrane region" description="Helical" evidence="1">
    <location>
        <begin position="123"/>
        <end position="146"/>
    </location>
</feature>
<dbReference type="Proteomes" id="UP000021315">
    <property type="component" value="Unassembled WGS sequence"/>
</dbReference>
<dbReference type="Pfam" id="PF07556">
    <property type="entry name" value="DUF1538"/>
    <property type="match status" value="2"/>
</dbReference>
<feature type="transmembrane region" description="Helical" evidence="1">
    <location>
        <begin position="45"/>
        <end position="64"/>
    </location>
</feature>
<feature type="transmembrane region" description="Helical" evidence="1">
    <location>
        <begin position="340"/>
        <end position="364"/>
    </location>
</feature>
<dbReference type="RefSeq" id="WP_046536260.1">
    <property type="nucleotide sequence ID" value="NZ_JDST02000022.1"/>
</dbReference>
<evidence type="ECO:0000313" key="2">
    <source>
        <dbReference type="EMBL" id="KFB77578.1"/>
    </source>
</evidence>
<feature type="transmembrane region" description="Helical" evidence="1">
    <location>
        <begin position="404"/>
        <end position="421"/>
    </location>
</feature>
<proteinExistence type="predicted"/>
<feature type="transmembrane region" description="Helical" evidence="1">
    <location>
        <begin position="184"/>
        <end position="204"/>
    </location>
</feature>
<reference evidence="2" key="1">
    <citation type="submission" date="2014-02" db="EMBL/GenBank/DDBJ databases">
        <title>Expanding our view of genomic diversity in Candidatus Accumulibacter clades.</title>
        <authorList>
            <person name="Skennerton C.T."/>
            <person name="Barr J.J."/>
            <person name="Slater F.R."/>
            <person name="Bond P.L."/>
            <person name="Tyson G.W."/>
        </authorList>
    </citation>
    <scope>NUCLEOTIDE SEQUENCE [LARGE SCALE GENOMIC DNA]</scope>
</reference>
<evidence type="ECO:0000313" key="3">
    <source>
        <dbReference type="Proteomes" id="UP000021315"/>
    </source>
</evidence>
<organism evidence="2 3">
    <name type="scientific">Candidatus Accumulibacter cognatus</name>
    <dbReference type="NCBI Taxonomy" id="2954383"/>
    <lineage>
        <taxon>Bacteria</taxon>
        <taxon>Pseudomonadati</taxon>
        <taxon>Pseudomonadota</taxon>
        <taxon>Betaproteobacteria</taxon>
        <taxon>Candidatus Accumulibacter</taxon>
    </lineage>
</organism>
<name>A0A080M8N8_9PROT</name>
<feature type="transmembrane region" description="Helical" evidence="1">
    <location>
        <begin position="216"/>
        <end position="241"/>
    </location>
</feature>
<dbReference type="AlphaFoldDB" id="A0A080M8N8"/>
<feature type="transmembrane region" description="Helical" evidence="1">
    <location>
        <begin position="465"/>
        <end position="491"/>
    </location>
</feature>
<feature type="transmembrane region" description="Helical" evidence="1">
    <location>
        <begin position="85"/>
        <end position="111"/>
    </location>
</feature>
<evidence type="ECO:0008006" key="4">
    <source>
        <dbReference type="Google" id="ProtNLM"/>
    </source>
</evidence>
<dbReference type="STRING" id="1453999.AW06_001347"/>
<gene>
    <name evidence="2" type="ORF">AW06_001347</name>
</gene>
<feature type="transmembrane region" description="Helical" evidence="1">
    <location>
        <begin position="428"/>
        <end position="453"/>
    </location>
</feature>
<feature type="transmembrane region" description="Helical" evidence="1">
    <location>
        <begin position="376"/>
        <end position="398"/>
    </location>
</feature>
<dbReference type="InterPro" id="IPR011435">
    <property type="entry name" value="UmpAB"/>
</dbReference>
<feature type="transmembrane region" description="Helical" evidence="1">
    <location>
        <begin position="21"/>
        <end position="39"/>
    </location>
</feature>
<feature type="transmembrane region" description="Helical" evidence="1">
    <location>
        <begin position="261"/>
        <end position="287"/>
    </location>
</feature>
<dbReference type="EMBL" id="JDST02000022">
    <property type="protein sequence ID" value="KFB77578.1"/>
    <property type="molecule type" value="Genomic_DNA"/>
</dbReference>